<accession>A0AAD7VRF5</accession>
<evidence type="ECO:0000256" key="1">
    <source>
        <dbReference type="ARBA" id="ARBA00004651"/>
    </source>
</evidence>
<keyword evidence="12" id="KW-1185">Reference proteome</keyword>
<dbReference type="InterPro" id="IPR004762">
    <property type="entry name" value="Amino_acid_permease_fungi"/>
</dbReference>
<feature type="transmembrane region" description="Helical" evidence="9">
    <location>
        <begin position="310"/>
        <end position="329"/>
    </location>
</feature>
<feature type="transmembrane region" description="Helical" evidence="9">
    <location>
        <begin position="517"/>
        <end position="534"/>
    </location>
</feature>
<feature type="domain" description="Amino acid permease/ SLC12A" evidence="10">
    <location>
        <begin position="87"/>
        <end position="542"/>
    </location>
</feature>
<evidence type="ECO:0000256" key="8">
    <source>
        <dbReference type="ARBA" id="ARBA00023136"/>
    </source>
</evidence>
<dbReference type="PANTHER" id="PTHR43341:SF1">
    <property type="entry name" value="GENERAL AMINO-ACID PERMEASE GAP1"/>
    <property type="match status" value="1"/>
</dbReference>
<evidence type="ECO:0000256" key="7">
    <source>
        <dbReference type="ARBA" id="ARBA00022989"/>
    </source>
</evidence>
<feature type="transmembrane region" description="Helical" evidence="9">
    <location>
        <begin position="227"/>
        <end position="249"/>
    </location>
</feature>
<feature type="transmembrane region" description="Helical" evidence="9">
    <location>
        <begin position="799"/>
        <end position="818"/>
    </location>
</feature>
<feature type="transmembrane region" description="Helical" evidence="9">
    <location>
        <begin position="877"/>
        <end position="901"/>
    </location>
</feature>
<dbReference type="PROSITE" id="PS00218">
    <property type="entry name" value="AMINO_ACID_PERMEASE_1"/>
    <property type="match status" value="2"/>
</dbReference>
<evidence type="ECO:0000256" key="9">
    <source>
        <dbReference type="SAM" id="Phobius"/>
    </source>
</evidence>
<dbReference type="RefSeq" id="XP_056042311.1">
    <property type="nucleotide sequence ID" value="XM_056185478.1"/>
</dbReference>
<dbReference type="InterPro" id="IPR004840">
    <property type="entry name" value="Amino_acid_permease_CS"/>
</dbReference>
<feature type="transmembrane region" description="Helical" evidence="9">
    <location>
        <begin position="913"/>
        <end position="934"/>
    </location>
</feature>
<feature type="transmembrane region" description="Helical" evidence="9">
    <location>
        <begin position="196"/>
        <end position="215"/>
    </location>
</feature>
<gene>
    <name evidence="11" type="ORF">POJ06DRAFT_213158</name>
</gene>
<evidence type="ECO:0000259" key="10">
    <source>
        <dbReference type="Pfam" id="PF00324"/>
    </source>
</evidence>
<keyword evidence="5 9" id="KW-0812">Transmembrane</keyword>
<keyword evidence="6" id="KW-0029">Amino-acid transport</keyword>
<dbReference type="AlphaFoldDB" id="A0AAD7VRF5"/>
<evidence type="ECO:0000256" key="5">
    <source>
        <dbReference type="ARBA" id="ARBA00022692"/>
    </source>
</evidence>
<reference evidence="11" key="1">
    <citation type="submission" date="2023-03" db="EMBL/GenBank/DDBJ databases">
        <title>Near-Complete genome sequence of Lipomyces tetrasporous NRRL Y-64009, an oleaginous yeast capable of growing on lignocellulosic hydrolysates.</title>
        <authorList>
            <consortium name="Lawrence Berkeley National Laboratory"/>
            <person name="Jagtap S.S."/>
            <person name="Liu J.-J."/>
            <person name="Walukiewicz H.E."/>
            <person name="Pangilinan J."/>
            <person name="Lipzen A."/>
            <person name="Ahrendt S."/>
            <person name="Koriabine M."/>
            <person name="Cobaugh K."/>
            <person name="Salamov A."/>
            <person name="Yoshinaga Y."/>
            <person name="Ng V."/>
            <person name="Daum C."/>
            <person name="Grigoriev I.V."/>
            <person name="Slininger P.J."/>
            <person name="Dien B.S."/>
            <person name="Jin Y.-S."/>
            <person name="Rao C.V."/>
        </authorList>
    </citation>
    <scope>NUCLEOTIDE SEQUENCE</scope>
    <source>
        <strain evidence="11">NRRL Y-64009</strain>
    </source>
</reference>
<dbReference type="Pfam" id="PF00324">
    <property type="entry name" value="AA_permease"/>
    <property type="match status" value="2"/>
</dbReference>
<feature type="transmembrane region" description="Helical" evidence="9">
    <location>
        <begin position="1015"/>
        <end position="1033"/>
    </location>
</feature>
<feature type="transmembrane region" description="Helical" evidence="9">
    <location>
        <begin position="720"/>
        <end position="748"/>
    </location>
</feature>
<evidence type="ECO:0000256" key="2">
    <source>
        <dbReference type="ARBA" id="ARBA00006983"/>
    </source>
</evidence>
<protein>
    <submittedName>
        <fullName evidence="11">General amino-acid permease GAP1</fullName>
    </submittedName>
</protein>
<name>A0AAD7VRF5_9ASCO</name>
<proteinExistence type="inferred from homology"/>
<feature type="transmembrane region" description="Helical" evidence="9">
    <location>
        <begin position="165"/>
        <end position="190"/>
    </location>
</feature>
<organism evidence="11 12">
    <name type="scientific">Lipomyces tetrasporus</name>
    <dbReference type="NCBI Taxonomy" id="54092"/>
    <lineage>
        <taxon>Eukaryota</taxon>
        <taxon>Fungi</taxon>
        <taxon>Dikarya</taxon>
        <taxon>Ascomycota</taxon>
        <taxon>Saccharomycotina</taxon>
        <taxon>Lipomycetes</taxon>
        <taxon>Lipomycetales</taxon>
        <taxon>Lipomycetaceae</taxon>
        <taxon>Lipomyces</taxon>
    </lineage>
</organism>
<dbReference type="InterPro" id="IPR004841">
    <property type="entry name" value="AA-permease/SLC12A_dom"/>
</dbReference>
<evidence type="ECO:0000313" key="12">
    <source>
        <dbReference type="Proteomes" id="UP001217417"/>
    </source>
</evidence>
<comment type="subcellular location">
    <subcellularLocation>
        <location evidence="1">Cell membrane</location>
        <topology evidence="1">Multi-pass membrane protein</topology>
    </subcellularLocation>
</comment>
<dbReference type="PANTHER" id="PTHR43341">
    <property type="entry name" value="AMINO ACID PERMEASE"/>
    <property type="match status" value="1"/>
</dbReference>
<feature type="transmembrane region" description="Helical" evidence="9">
    <location>
        <begin position="1120"/>
        <end position="1141"/>
    </location>
</feature>
<feature type="transmembrane region" description="Helical" evidence="9">
    <location>
        <begin position="830"/>
        <end position="857"/>
    </location>
</feature>
<dbReference type="Proteomes" id="UP001217417">
    <property type="component" value="Unassembled WGS sequence"/>
</dbReference>
<dbReference type="InterPro" id="IPR050524">
    <property type="entry name" value="APC_YAT"/>
</dbReference>
<evidence type="ECO:0000256" key="6">
    <source>
        <dbReference type="ARBA" id="ARBA00022970"/>
    </source>
</evidence>
<dbReference type="GO" id="GO:0015171">
    <property type="term" value="F:amino acid transmembrane transporter activity"/>
    <property type="evidence" value="ECO:0007669"/>
    <property type="project" value="TreeGrafter"/>
</dbReference>
<feature type="transmembrane region" description="Helical" evidence="9">
    <location>
        <begin position="482"/>
        <end position="505"/>
    </location>
</feature>
<feature type="transmembrane region" description="Helical" evidence="9">
    <location>
        <begin position="117"/>
        <end position="144"/>
    </location>
</feature>
<dbReference type="GeneID" id="80880644"/>
<evidence type="ECO:0000256" key="4">
    <source>
        <dbReference type="ARBA" id="ARBA00022475"/>
    </source>
</evidence>
<keyword evidence="8 9" id="KW-0472">Membrane</keyword>
<dbReference type="GO" id="GO:0005886">
    <property type="term" value="C:plasma membrane"/>
    <property type="evidence" value="ECO:0007669"/>
    <property type="project" value="UniProtKB-SubCell"/>
</dbReference>
<feature type="transmembrane region" description="Helical" evidence="9">
    <location>
        <begin position="769"/>
        <end position="793"/>
    </location>
</feature>
<dbReference type="FunFam" id="1.20.1740.10:FF:000017">
    <property type="entry name" value="Amino acid permease"/>
    <property type="match status" value="2"/>
</dbReference>
<feature type="transmembrane region" description="Helical" evidence="9">
    <location>
        <begin position="435"/>
        <end position="461"/>
    </location>
</feature>
<dbReference type="Gene3D" id="1.20.1740.10">
    <property type="entry name" value="Amino acid/polyamine transporter I"/>
    <property type="match status" value="2"/>
</dbReference>
<feature type="transmembrane region" description="Helical" evidence="9">
    <location>
        <begin position="1039"/>
        <end position="1065"/>
    </location>
</feature>
<evidence type="ECO:0000256" key="3">
    <source>
        <dbReference type="ARBA" id="ARBA00022448"/>
    </source>
</evidence>
<feature type="transmembrane region" description="Helical" evidence="9">
    <location>
        <begin position="269"/>
        <end position="289"/>
    </location>
</feature>
<keyword evidence="4" id="KW-1003">Cell membrane</keyword>
<keyword evidence="3" id="KW-0813">Transport</keyword>
<comment type="caution">
    <text evidence="11">The sequence shown here is derived from an EMBL/GenBank/DDBJ whole genome shotgun (WGS) entry which is preliminary data.</text>
</comment>
<feature type="domain" description="Amino acid permease/ SLC12A" evidence="10">
    <location>
        <begin position="690"/>
        <end position="1146"/>
    </location>
</feature>
<sequence length="1191" mass="128293">MSEKNSKEESLPAYKTTTVDSSFQSNYAGQVAEVPTTALGRFVDSFRPCDVYVASCNMESHGSGYDMEAAAKRTAESPLARSLKGRHLQMIAIGGSIGTGLFVNSGKALNGGGPASLLIAFGIIGLMLYTVVHALGELAVTFPVSGSFSTYSTRFIDPAWGFAMGWNYAMQWLVVFPLELVAASITLQYWNVNVNNAVWVAIFWVVIVVINFFGVKGYGEAEFIFSMIKVIAVIGFIILGVVLVCGGGPVGGYIGGRYWQEPGAFNHGFKGLCSVFVTAAFAFAGTELVGLAAAETANPRKTLPTAVKQVFWRITLFYIVALTLVGLLVPYDNEHLLGASSVDATASPFVIAITNAGISGLPSVMNVVIMIAVLSVGNSSIYGCSRTLASLAEMNQAPKIFGYIDKSGRPLVGIIVTSIFGLLAFVSASPAEGDVFNWLLALSGLSSIFTWGSVCLAHILFRRAWKIQGHSLDELAFKSHPGVIGSYAGLILNFLVLVAQFWIAVWPVGGTPNASDFFMVYLAAPVVIAFYIFYKVWKRTPFVRPSQADLVSGRREVDIPALVAELKAEREALKQRNILIRIYNIDHVLNIETDIEHGTRLCGTVGITFLTRTQMSAESKRPDVESGPVVAVVPSATGSAWDRFVDSFRPNEIYLANYGSSRSNTDGYDMEAAVKRTADSPLARRLKGRHLQMIAIGGSIGTGLFVNSGKALSDGGPGALLIAFALVGLMLFTVVHALGELAVAFPVAGSFSTYSTRFIDPAWGFAMGWNYAMQWLVCFPLELVAASITLQYWHVHVNNSVWIAVFWVVIVAINLFGVKGYGEAEFMFSLIKVIAVIGFSILSIVLVCGGGPVGGYIGGKYWRDPGAFSHGFKGLCSVFVTAAFAFAGTELVGLAAAETLNPRKTLPSAVKQVFWRITLFYIVSLTLVGLLVPYNNQQLLGATSHVDVAASPFVIAIQNAGISGLPSVINVVILIAVLSVGNSAVYGCSRTLTSLSEMGLAPKFLSYIDKAGRPLAAVLVTSSFGLLAFISASRAEGEIFNWLLALSGLSSIFTWSSVCLAHILFRRAWKVQGHTLEELAFRSQPGVVGSYLGLLLNLLVLVAQFWIAVAPHTGPPNLKVFFQSYLAAPVVLAFFVLHKIVRKTKVVKPSLADVVSGLRKVDDPAIVEELQAERKELTQRSTAYRVYKFWC</sequence>
<dbReference type="EMBL" id="JARPMG010000008">
    <property type="protein sequence ID" value="KAJ8098861.1"/>
    <property type="molecule type" value="Genomic_DNA"/>
</dbReference>
<dbReference type="NCBIfam" id="TIGR00913">
    <property type="entry name" value="2A0310"/>
    <property type="match status" value="2"/>
</dbReference>
<comment type="similarity">
    <text evidence="2">Belongs to the amino acid-polyamine-organocation (APC) superfamily. YAT (TC 2.A.3.10) family.</text>
</comment>
<feature type="transmembrane region" description="Helical" evidence="9">
    <location>
        <begin position="1086"/>
        <end position="1108"/>
    </location>
</feature>
<evidence type="ECO:0000313" key="11">
    <source>
        <dbReference type="EMBL" id="KAJ8098861.1"/>
    </source>
</evidence>
<keyword evidence="7 9" id="KW-1133">Transmembrane helix</keyword>
<feature type="transmembrane region" description="Helical" evidence="9">
    <location>
        <begin position="411"/>
        <end position="429"/>
    </location>
</feature>